<dbReference type="OrthoDB" id="9810950at2"/>
<dbReference type="EMBL" id="FPBA01000030">
    <property type="protein sequence ID" value="SFU05239.1"/>
    <property type="molecule type" value="Genomic_DNA"/>
</dbReference>
<dbReference type="Gene3D" id="3.30.559.10">
    <property type="entry name" value="Chloramphenicol acetyltransferase-like domain"/>
    <property type="match status" value="1"/>
</dbReference>
<dbReference type="NCBIfam" id="TIGR02946">
    <property type="entry name" value="acyl_WS_DGAT"/>
    <property type="match status" value="1"/>
</dbReference>
<evidence type="ECO:0000256" key="11">
    <source>
        <dbReference type="RuleBase" id="RU361241"/>
    </source>
</evidence>
<dbReference type="EC" id="2.3.1.20" evidence="4 11"/>
<dbReference type="PANTHER" id="PTHR31650:SF1">
    <property type="entry name" value="WAX ESTER SYNTHASE_DIACYLGLYCEROL ACYLTRANSFERASE 4-RELATED"/>
    <property type="match status" value="1"/>
</dbReference>
<dbReference type="GO" id="GO:0051701">
    <property type="term" value="P:biological process involved in interaction with host"/>
    <property type="evidence" value="ECO:0007669"/>
    <property type="project" value="TreeGrafter"/>
</dbReference>
<dbReference type="AlphaFoldDB" id="A0A1I7D0P0"/>
<feature type="domain" description="O-acyltransferase WSD1-like N-terminal" evidence="12">
    <location>
        <begin position="7"/>
        <end position="268"/>
    </location>
</feature>
<comment type="pathway">
    <text evidence="2">Lipid metabolism.</text>
</comment>
<evidence type="ECO:0000256" key="10">
    <source>
        <dbReference type="ARBA" id="ARBA00048109"/>
    </source>
</evidence>
<dbReference type="Pfam" id="PF03007">
    <property type="entry name" value="WS_DGAT_cat"/>
    <property type="match status" value="1"/>
</dbReference>
<evidence type="ECO:0000256" key="1">
    <source>
        <dbReference type="ARBA" id="ARBA00004771"/>
    </source>
</evidence>
<comment type="pathway">
    <text evidence="1 11">Glycerolipid metabolism; triacylglycerol biosynthesis.</text>
</comment>
<evidence type="ECO:0000259" key="12">
    <source>
        <dbReference type="Pfam" id="PF03007"/>
    </source>
</evidence>
<keyword evidence="5 11" id="KW-0444">Lipid biosynthesis</keyword>
<sequence>MSRPRPLSPADAAFLYAETREAPQHVGTLMRLQPPEEASPEYLRGVFERLRAAPSVASPWNRKLATPWFQHNPLHAWVEDEDFDFDYHVRRTAVPAPGDERELGTLVARLHASPLDLSKPLWELHVIEGLEDGGFALFAKVHHSLVDGYTLTKAHEHAFTTDPDSPQSRLFYNVPLKTAAVSDDVAPSWASATGLLRSAGQGVRALGPLTRALSRLTWNRGALVGTFQAPHTPFNQRITRNRRFATQQYPLAQLKRLAKASGTTLNDIALAVCGGGIRRYLLDQGELPDAPLVAFVPVNIRPEDDPGGGNAVGALLASMATDVADPIERLRAVNASTTEAKNQFVGMTPETIVAYSQTLMAPVGLQTLSAVTGLGGQRILFNVVVSNVPGPPEPLYFAGARVEAMYPASIVSNGLALNITLFSYAGQVHLGFTGCRDTVPHLQKLAVYTGEAVAELEQALALQP</sequence>
<dbReference type="InterPro" id="IPR014292">
    <property type="entry name" value="Acyl_transf_WS/DGAT"/>
</dbReference>
<accession>A0A1I7D0P0</accession>
<dbReference type="Proteomes" id="UP000199546">
    <property type="component" value="Unassembled WGS sequence"/>
</dbReference>
<reference evidence="15" key="1">
    <citation type="submission" date="2016-10" db="EMBL/GenBank/DDBJ databases">
        <authorList>
            <person name="Varghese N."/>
            <person name="Submissions S."/>
        </authorList>
    </citation>
    <scope>NUCLEOTIDE SEQUENCE [LARGE SCALE GENOMIC DNA]</scope>
    <source>
        <strain evidence="15">DSM 46136</strain>
    </source>
</reference>
<evidence type="ECO:0000256" key="5">
    <source>
        <dbReference type="ARBA" id="ARBA00022516"/>
    </source>
</evidence>
<protein>
    <recommendedName>
        <fullName evidence="4 11">Diacylglycerol O-acyltransferase</fullName>
        <ecNumber evidence="4 11">2.3.1.20</ecNumber>
    </recommendedName>
</protein>
<dbReference type="Pfam" id="PF06974">
    <property type="entry name" value="WS_DGAT_C"/>
    <property type="match status" value="1"/>
</dbReference>
<evidence type="ECO:0000256" key="6">
    <source>
        <dbReference type="ARBA" id="ARBA00022679"/>
    </source>
</evidence>
<evidence type="ECO:0000256" key="9">
    <source>
        <dbReference type="ARBA" id="ARBA00023315"/>
    </source>
</evidence>
<keyword evidence="7 11" id="KW-0319">Glycerol metabolism</keyword>
<feature type="domain" description="O-acyltransferase WSD1 C-terminal" evidence="13">
    <location>
        <begin position="309"/>
        <end position="456"/>
    </location>
</feature>
<dbReference type="STRING" id="1296565.SAMN05660657_05121"/>
<comment type="catalytic activity">
    <reaction evidence="10 11">
        <text>an acyl-CoA + a 1,2-diacyl-sn-glycerol = a triacyl-sn-glycerol + CoA</text>
        <dbReference type="Rhea" id="RHEA:10868"/>
        <dbReference type="ChEBI" id="CHEBI:17815"/>
        <dbReference type="ChEBI" id="CHEBI:57287"/>
        <dbReference type="ChEBI" id="CHEBI:58342"/>
        <dbReference type="ChEBI" id="CHEBI:64615"/>
        <dbReference type="EC" id="2.3.1.20"/>
    </reaction>
</comment>
<proteinExistence type="inferred from homology"/>
<dbReference type="InterPro" id="IPR023213">
    <property type="entry name" value="CAT-like_dom_sf"/>
</dbReference>
<dbReference type="InterPro" id="IPR045034">
    <property type="entry name" value="O-acyltransferase_WSD1-like"/>
</dbReference>
<comment type="similarity">
    <text evidence="3 11">Belongs to the long-chain O-acyltransferase family.</text>
</comment>
<evidence type="ECO:0000256" key="7">
    <source>
        <dbReference type="ARBA" id="ARBA00022798"/>
    </source>
</evidence>
<keyword evidence="8 11" id="KW-0443">Lipid metabolism</keyword>
<keyword evidence="15" id="KW-1185">Reference proteome</keyword>
<dbReference type="GO" id="GO:0006071">
    <property type="term" value="P:glycerol metabolic process"/>
    <property type="evidence" value="ECO:0007669"/>
    <property type="project" value="UniProtKB-KW"/>
</dbReference>
<dbReference type="GO" id="GO:0019432">
    <property type="term" value="P:triglyceride biosynthetic process"/>
    <property type="evidence" value="ECO:0007669"/>
    <property type="project" value="UniProtKB-UniPathway"/>
</dbReference>
<name>A0A1I7D0P0_9ACTN</name>
<dbReference type="InterPro" id="IPR009721">
    <property type="entry name" value="O-acyltransferase_WSD1_C"/>
</dbReference>
<gene>
    <name evidence="14" type="ORF">SAMN05660657_05121</name>
</gene>
<dbReference type="GO" id="GO:0004144">
    <property type="term" value="F:diacylglycerol O-acyltransferase activity"/>
    <property type="evidence" value="ECO:0007669"/>
    <property type="project" value="UniProtKB-EC"/>
</dbReference>
<evidence type="ECO:0000256" key="3">
    <source>
        <dbReference type="ARBA" id="ARBA00009587"/>
    </source>
</evidence>
<evidence type="ECO:0000256" key="8">
    <source>
        <dbReference type="ARBA" id="ARBA00023098"/>
    </source>
</evidence>
<keyword evidence="9 11" id="KW-0012">Acyltransferase</keyword>
<dbReference type="GO" id="GO:0005886">
    <property type="term" value="C:plasma membrane"/>
    <property type="evidence" value="ECO:0007669"/>
    <property type="project" value="TreeGrafter"/>
</dbReference>
<dbReference type="PANTHER" id="PTHR31650">
    <property type="entry name" value="O-ACYLTRANSFERASE (WSD1-LIKE) FAMILY PROTEIN"/>
    <property type="match status" value="1"/>
</dbReference>
<evidence type="ECO:0000256" key="4">
    <source>
        <dbReference type="ARBA" id="ARBA00013244"/>
    </source>
</evidence>
<dbReference type="InterPro" id="IPR004255">
    <property type="entry name" value="O-acyltransferase_WSD1_N"/>
</dbReference>
<evidence type="ECO:0000256" key="2">
    <source>
        <dbReference type="ARBA" id="ARBA00005189"/>
    </source>
</evidence>
<evidence type="ECO:0000313" key="14">
    <source>
        <dbReference type="EMBL" id="SFU05239.1"/>
    </source>
</evidence>
<dbReference type="SUPFAM" id="SSF52777">
    <property type="entry name" value="CoA-dependent acyltransferases"/>
    <property type="match status" value="2"/>
</dbReference>
<evidence type="ECO:0000313" key="15">
    <source>
        <dbReference type="Proteomes" id="UP000199546"/>
    </source>
</evidence>
<dbReference type="UniPathway" id="UPA00282"/>
<dbReference type="GO" id="GO:0001666">
    <property type="term" value="P:response to hypoxia"/>
    <property type="evidence" value="ECO:0007669"/>
    <property type="project" value="TreeGrafter"/>
</dbReference>
<keyword evidence="6 11" id="KW-0808">Transferase</keyword>
<dbReference type="GO" id="GO:0071731">
    <property type="term" value="P:response to nitric oxide"/>
    <property type="evidence" value="ECO:0007669"/>
    <property type="project" value="TreeGrafter"/>
</dbReference>
<evidence type="ECO:0000259" key="13">
    <source>
        <dbReference type="Pfam" id="PF06974"/>
    </source>
</evidence>
<organism evidence="14 15">
    <name type="scientific">Geodermatophilus amargosae</name>
    <dbReference type="NCBI Taxonomy" id="1296565"/>
    <lineage>
        <taxon>Bacteria</taxon>
        <taxon>Bacillati</taxon>
        <taxon>Actinomycetota</taxon>
        <taxon>Actinomycetes</taxon>
        <taxon>Geodermatophilales</taxon>
        <taxon>Geodermatophilaceae</taxon>
        <taxon>Geodermatophilus</taxon>
    </lineage>
</organism>